<evidence type="ECO:0000313" key="3">
    <source>
        <dbReference type="EMBL" id="MBU9728558.1"/>
    </source>
</evidence>
<dbReference type="Pfam" id="PF17651">
    <property type="entry name" value="Raco_middle"/>
    <property type="match status" value="1"/>
</dbReference>
<dbReference type="Gene3D" id="3.40.109.40">
    <property type="match status" value="1"/>
</dbReference>
<organism evidence="3 4">
    <name type="scientific">Diplocloster modestus</name>
    <dbReference type="NCBI Taxonomy" id="2850322"/>
    <lineage>
        <taxon>Bacteria</taxon>
        <taxon>Bacillati</taxon>
        <taxon>Bacillota</taxon>
        <taxon>Clostridia</taxon>
        <taxon>Lachnospirales</taxon>
        <taxon>Lachnospiraceae</taxon>
        <taxon>Diplocloster</taxon>
    </lineage>
</organism>
<dbReference type="InterPro" id="IPR042259">
    <property type="entry name" value="Raco-like_middle_sf"/>
</dbReference>
<proteinExistence type="predicted"/>
<comment type="caution">
    <text evidence="3">The sequence shown here is derived from an EMBL/GenBank/DDBJ whole genome shotgun (WGS) entry which is preliminary data.</text>
</comment>
<feature type="domain" description="RACo-like middle region" evidence="2">
    <location>
        <begin position="295"/>
        <end position="468"/>
    </location>
</feature>
<reference evidence="3 4" key="1">
    <citation type="submission" date="2021-06" db="EMBL/GenBank/DDBJ databases">
        <title>Description of novel taxa of the family Lachnospiraceae.</title>
        <authorList>
            <person name="Chaplin A.V."/>
            <person name="Sokolova S.R."/>
            <person name="Pikina A.P."/>
            <person name="Korzhanova M."/>
            <person name="Belova V."/>
            <person name="Korostin D."/>
            <person name="Efimov B.A."/>
        </authorList>
    </citation>
    <scope>NUCLEOTIDE SEQUENCE [LARGE SCALE GENOMIC DNA]</scope>
    <source>
        <strain evidence="3 4">ASD4241</strain>
    </source>
</reference>
<dbReference type="InterPro" id="IPR052911">
    <property type="entry name" value="Corrinoid_activation_enz"/>
</dbReference>
<name>A0ABS6KDI1_9FIRM</name>
<evidence type="ECO:0000259" key="1">
    <source>
        <dbReference type="Pfam" id="PF14574"/>
    </source>
</evidence>
<sequence>MKRRKQADRLLLKRIRKNVNKMNYNQRAGLYTSAVSHPEIGKEQVLHRMECQKGSDVYQKMGEEFDELLPRLYGLAKPAAVYRRGKIPRDSAAVQVLGPDADVIYVLVSTGERISREADRLFITGDCVKGLLLHSMADEYLFRLDEWIQDRIREYCREEGIGIRERLEAPGRLPAEFQEELLEAVKCRETEKIRLTKGHMFEPVKTMGYLLTVSSDRCQMRMGHDCNTCEAVNCRMKDRCIMNCAVCQRTDCRTRGQWRREEEFDIVQEYERSENSGRKPCRIEKAGVNGEPCVIAVDIGTTTLVLQLVGTVSHEVLGCYSGINHQRRFGADVVSRIQASVSGQGKALAKSIRDDLKRGIQQLITEQGVTADRISKIGIAGNTTMLHLLMEYPCRTLGTAPFRPYHNSLQVIKSQDLFQTAPQQELPQIPGDNEKAAWIDCPVILLPGISAFVGADITAGLYACGMHEVRKPALFLDLGTNGEMAIGTGGHLCVTSTAAGPAFEGGNITFGTGSIPGAICQVTIGPDSKAAIKTIGDRPPIGICGTGLIEGIAELYRNGLIDETGLLVPEYFETGYPLTQEDQEEQIPLIVITQKDIREIQMAKAAIRAGLETLITEYKTTAEEIGAMYVAGGFGYRLDLNKASAIGLIPPQLTSRAKAVGNSSLSGVVKYMLEAGSIPSHIAKQAREVQLADSETFRQLYIDYMYFPARGCQKAGD</sequence>
<gene>
    <name evidence="3" type="ORF">KTH90_21430</name>
</gene>
<accession>A0ABS6KDI1</accession>
<dbReference type="Pfam" id="PF14574">
    <property type="entry name" value="RACo_C_ter"/>
    <property type="match status" value="1"/>
</dbReference>
<dbReference type="InterPro" id="IPR027980">
    <property type="entry name" value="RACo_C"/>
</dbReference>
<dbReference type="InterPro" id="IPR041414">
    <property type="entry name" value="Raco-like_middle"/>
</dbReference>
<dbReference type="SUPFAM" id="SSF56507">
    <property type="entry name" value="Methionine synthase activation domain-like"/>
    <property type="match status" value="1"/>
</dbReference>
<evidence type="ECO:0000313" key="4">
    <source>
        <dbReference type="Proteomes" id="UP001314681"/>
    </source>
</evidence>
<protein>
    <submittedName>
        <fullName evidence="3">DUF4445 domain-containing protein</fullName>
    </submittedName>
</protein>
<dbReference type="Gene3D" id="3.30.420.480">
    <property type="entry name" value="Domain of unknown function (DUF4445)"/>
    <property type="match status" value="1"/>
</dbReference>
<dbReference type="SUPFAM" id="SSF53067">
    <property type="entry name" value="Actin-like ATPase domain"/>
    <property type="match status" value="1"/>
</dbReference>
<dbReference type="RefSeq" id="WP_238727454.1">
    <property type="nucleotide sequence ID" value="NZ_JAHQCX010000020.1"/>
</dbReference>
<dbReference type="EMBL" id="JAHQCX010000020">
    <property type="protein sequence ID" value="MBU9728558.1"/>
    <property type="molecule type" value="Genomic_DNA"/>
</dbReference>
<feature type="domain" description="RACo C-terminal" evidence="1">
    <location>
        <begin position="473"/>
        <end position="712"/>
    </location>
</feature>
<dbReference type="InterPro" id="IPR037010">
    <property type="entry name" value="VitB12-dep_Met_synth_activ_sf"/>
</dbReference>
<dbReference type="PANTHER" id="PTHR42895:SF1">
    <property type="entry name" value="IRON-SULFUR CLUSTER PROTEIN"/>
    <property type="match status" value="1"/>
</dbReference>
<dbReference type="PANTHER" id="PTHR42895">
    <property type="entry name" value="IRON-SULFUR CLUSTER-BINDING PROTEIN-RELATED"/>
    <property type="match status" value="1"/>
</dbReference>
<dbReference type="InterPro" id="IPR043129">
    <property type="entry name" value="ATPase_NBD"/>
</dbReference>
<evidence type="ECO:0000259" key="2">
    <source>
        <dbReference type="Pfam" id="PF17651"/>
    </source>
</evidence>
<keyword evidence="4" id="KW-1185">Reference proteome</keyword>
<dbReference type="Proteomes" id="UP001314681">
    <property type="component" value="Unassembled WGS sequence"/>
</dbReference>